<keyword evidence="4" id="KW-1185">Reference proteome</keyword>
<feature type="coiled-coil region" evidence="1">
    <location>
        <begin position="92"/>
        <end position="119"/>
    </location>
</feature>
<evidence type="ECO:0000313" key="3">
    <source>
        <dbReference type="EMBL" id="MCB8877858.1"/>
    </source>
</evidence>
<dbReference type="Proteomes" id="UP000708298">
    <property type="component" value="Unassembled WGS sequence"/>
</dbReference>
<dbReference type="AlphaFoldDB" id="A0A963YVH1"/>
<gene>
    <name evidence="3" type="ORF">ASILVAE211_21885</name>
</gene>
<dbReference type="Gene3D" id="2.40.50.100">
    <property type="match status" value="1"/>
</dbReference>
<dbReference type="Pfam" id="PF25917">
    <property type="entry name" value="BSH_RND"/>
    <property type="match status" value="1"/>
</dbReference>
<dbReference type="InterPro" id="IPR058625">
    <property type="entry name" value="MdtA-like_BSH"/>
</dbReference>
<dbReference type="GO" id="GO:0055085">
    <property type="term" value="P:transmembrane transport"/>
    <property type="evidence" value="ECO:0007669"/>
    <property type="project" value="InterPro"/>
</dbReference>
<dbReference type="PANTHER" id="PTHR30386">
    <property type="entry name" value="MEMBRANE FUSION SUBUNIT OF EMRAB-TOLC MULTIDRUG EFFLUX PUMP"/>
    <property type="match status" value="1"/>
</dbReference>
<accession>A0A963YVH1</accession>
<reference evidence="3" key="1">
    <citation type="journal article" date="2021" name="Microorganisms">
        <title>Acidisoma silvae sp. nov. and Acidisomacellulosilytica sp. nov., Two Acidophilic Bacteria Isolated from Decaying Wood, Hydrolyzing Cellulose and Producing Poly-3-hydroxybutyrate.</title>
        <authorList>
            <person name="Mieszkin S."/>
            <person name="Pouder E."/>
            <person name="Uroz S."/>
            <person name="Simon-Colin C."/>
            <person name="Alain K."/>
        </authorList>
    </citation>
    <scope>NUCLEOTIDE SEQUENCE</scope>
    <source>
        <strain evidence="3">HW T2.11</strain>
    </source>
</reference>
<dbReference type="PANTHER" id="PTHR30386:SF24">
    <property type="entry name" value="MULTIDRUG RESISTANCE EFFLUX PUMP"/>
    <property type="match status" value="1"/>
</dbReference>
<protein>
    <submittedName>
        <fullName evidence="3">HlyD family secretion protein</fullName>
    </submittedName>
</protein>
<reference evidence="3" key="2">
    <citation type="submission" date="2021-01" db="EMBL/GenBank/DDBJ databases">
        <authorList>
            <person name="Mieszkin S."/>
            <person name="Pouder E."/>
            <person name="Alain K."/>
        </authorList>
    </citation>
    <scope>NUCLEOTIDE SEQUENCE</scope>
    <source>
        <strain evidence="3">HW T2.11</strain>
    </source>
</reference>
<dbReference type="Gene3D" id="2.40.30.170">
    <property type="match status" value="1"/>
</dbReference>
<feature type="domain" description="Multidrug resistance protein MdtA-like barrel-sandwich hybrid" evidence="2">
    <location>
        <begin position="47"/>
        <end position="240"/>
    </location>
</feature>
<evidence type="ECO:0000259" key="2">
    <source>
        <dbReference type="Pfam" id="PF25917"/>
    </source>
</evidence>
<dbReference type="SUPFAM" id="SSF111369">
    <property type="entry name" value="HlyD-like secretion proteins"/>
    <property type="match status" value="2"/>
</dbReference>
<dbReference type="EMBL" id="JAESVB010000018">
    <property type="protein sequence ID" value="MCB8877858.1"/>
    <property type="molecule type" value="Genomic_DNA"/>
</dbReference>
<dbReference type="Gene3D" id="1.10.287.470">
    <property type="entry name" value="Helix hairpin bin"/>
    <property type="match status" value="1"/>
</dbReference>
<organism evidence="3 4">
    <name type="scientific">Acidisoma silvae</name>
    <dbReference type="NCBI Taxonomy" id="2802396"/>
    <lineage>
        <taxon>Bacteria</taxon>
        <taxon>Pseudomonadati</taxon>
        <taxon>Pseudomonadota</taxon>
        <taxon>Alphaproteobacteria</taxon>
        <taxon>Acetobacterales</taxon>
        <taxon>Acidocellaceae</taxon>
        <taxon>Acidisoma</taxon>
    </lineage>
</organism>
<dbReference type="RefSeq" id="WP_227323497.1">
    <property type="nucleotide sequence ID" value="NZ_JAESVB010000018.1"/>
</dbReference>
<evidence type="ECO:0000313" key="4">
    <source>
        <dbReference type="Proteomes" id="UP000708298"/>
    </source>
</evidence>
<dbReference type="InterPro" id="IPR050739">
    <property type="entry name" value="MFP"/>
</dbReference>
<comment type="caution">
    <text evidence="3">The sequence shown here is derived from an EMBL/GenBank/DDBJ whole genome shotgun (WGS) entry which is preliminary data.</text>
</comment>
<sequence length="353" mass="37724">MTKKTQFIVVGTAVVIVLAVLTIQHVAADNGRIQTTDDAYVSADFSTVAPRVAGLIDHVFVDDNALVHAGQELAHIDDRDYRIALTSTEAGLASAKADVENLDSEIARQQALIDQARATLMADDAALAFSKANAARYRNLSRAGAGTVEQQQQSTSDLQRNLADKERDEAALAATKAQVPVLEAQRTRAVAQALRAAAARDQAKLNLSYTRIVAPVGGMVGERGVRVGSYVSPETPLLAVVPLQAAYILANFLEDQLDRISNGQCARITVDSFPGQALHGWVDSLAPASGIAFSPIPPDNATGNFTKVVQRLALKIRLEPDQPLLQRLRVGMSVEARINTATARCDVQQGISK</sequence>
<name>A0A963YVH1_9PROT</name>
<keyword evidence="1" id="KW-0175">Coiled coil</keyword>
<proteinExistence type="predicted"/>
<evidence type="ECO:0000256" key="1">
    <source>
        <dbReference type="SAM" id="Coils"/>
    </source>
</evidence>